<dbReference type="PROSITE" id="PS51462">
    <property type="entry name" value="NUDIX"/>
    <property type="match status" value="1"/>
</dbReference>
<name>A0A0H5QX49_NEIMI</name>
<evidence type="ECO:0000256" key="6">
    <source>
        <dbReference type="ARBA" id="ARBA00032162"/>
    </source>
</evidence>
<dbReference type="InterPro" id="IPR000086">
    <property type="entry name" value="NUDIX_hydrolase_dom"/>
</dbReference>
<evidence type="ECO:0000256" key="5">
    <source>
        <dbReference type="ARBA" id="ARBA00022801"/>
    </source>
</evidence>
<proteinExistence type="inferred from homology"/>
<dbReference type="FunFam" id="3.90.79.10:FF:000024">
    <property type="entry name" value="ADP-ribose pyrophosphatase"/>
    <property type="match status" value="1"/>
</dbReference>
<dbReference type="EMBL" id="CVTF01000122">
    <property type="protein sequence ID" value="CRZ00173.1"/>
    <property type="molecule type" value="Genomic_DNA"/>
</dbReference>
<accession>A0A0H5QX49</accession>
<feature type="non-terminal residue" evidence="9">
    <location>
        <position position="1"/>
    </location>
</feature>
<dbReference type="GO" id="GO:0019693">
    <property type="term" value="P:ribose phosphate metabolic process"/>
    <property type="evidence" value="ECO:0007669"/>
    <property type="project" value="TreeGrafter"/>
</dbReference>
<comment type="similarity">
    <text evidence="3">Belongs to the Nudix hydrolase family. NudK subfamily.</text>
</comment>
<dbReference type="GO" id="GO:0016787">
    <property type="term" value="F:hydrolase activity"/>
    <property type="evidence" value="ECO:0007669"/>
    <property type="project" value="UniProtKB-KW"/>
</dbReference>
<dbReference type="InterPro" id="IPR015797">
    <property type="entry name" value="NUDIX_hydrolase-like_dom_sf"/>
</dbReference>
<keyword evidence="5 9" id="KW-0378">Hydrolase</keyword>
<dbReference type="Gene3D" id="3.90.79.10">
    <property type="entry name" value="Nucleoside Triphosphate Pyrophosphohydrolase"/>
    <property type="match status" value="1"/>
</dbReference>
<sequence>VDLREVKLGGETIYEGGFVSISRDKVRLPNGNEGQRIVIRHPGAACVLAVTDEGKVVLVRQWRYAANQATLELPAGKLDVAGEDMAACALRELAEETPYTADSVRLLYSFYTAVGFCNEKMYLFEAEGVRLGSTLANDEDEITETVLMSKEEVRQALANDEIKDGKTLIGLQYWLMKD</sequence>
<dbReference type="GO" id="GO:0006753">
    <property type="term" value="P:nucleoside phosphate metabolic process"/>
    <property type="evidence" value="ECO:0007669"/>
    <property type="project" value="TreeGrafter"/>
</dbReference>
<evidence type="ECO:0000256" key="2">
    <source>
        <dbReference type="ARBA" id="ARBA00001946"/>
    </source>
</evidence>
<dbReference type="PANTHER" id="PTHR11839">
    <property type="entry name" value="UDP/ADP-SUGAR PYROPHOSPHATASE"/>
    <property type="match status" value="1"/>
</dbReference>
<evidence type="ECO:0000256" key="4">
    <source>
        <dbReference type="ARBA" id="ARBA00016377"/>
    </source>
</evidence>
<evidence type="ECO:0000313" key="9">
    <source>
        <dbReference type="EMBL" id="CRZ00173.1"/>
    </source>
</evidence>
<comment type="catalytic activity">
    <reaction evidence="1">
        <text>GDP-alpha-D-mannose + H2O = alpha-D-mannose 1-phosphate + GMP + 2 H(+)</text>
        <dbReference type="Rhea" id="RHEA:27978"/>
        <dbReference type="ChEBI" id="CHEBI:15377"/>
        <dbReference type="ChEBI" id="CHEBI:15378"/>
        <dbReference type="ChEBI" id="CHEBI:57527"/>
        <dbReference type="ChEBI" id="CHEBI:58115"/>
        <dbReference type="ChEBI" id="CHEBI:58409"/>
    </reaction>
</comment>
<dbReference type="PANTHER" id="PTHR11839:SF18">
    <property type="entry name" value="NUDIX HYDROLASE DOMAIN-CONTAINING PROTEIN"/>
    <property type="match status" value="1"/>
</dbReference>
<reference evidence="9 10" key="1">
    <citation type="submission" date="2014-11" db="EMBL/GenBank/DDBJ databases">
        <authorList>
            <person name="Diene M.Seydina."/>
        </authorList>
    </citation>
    <scope>NUCLEOTIDE SEQUENCE [LARGE SCALE GENOMIC DNA]</scope>
    <source>
        <strain evidence="9 10">Neisseria meningitidis CHUV</strain>
    </source>
</reference>
<evidence type="ECO:0000256" key="7">
    <source>
        <dbReference type="ARBA" id="ARBA00032272"/>
    </source>
</evidence>
<comment type="cofactor">
    <cofactor evidence="2">
        <name>Mg(2+)</name>
        <dbReference type="ChEBI" id="CHEBI:18420"/>
    </cofactor>
</comment>
<dbReference type="GO" id="GO:0005829">
    <property type="term" value="C:cytosol"/>
    <property type="evidence" value="ECO:0007669"/>
    <property type="project" value="TreeGrafter"/>
</dbReference>
<feature type="domain" description="Nudix hydrolase" evidence="8">
    <location>
        <begin position="39"/>
        <end position="170"/>
    </location>
</feature>
<dbReference type="SUPFAM" id="SSF55811">
    <property type="entry name" value="Nudix"/>
    <property type="match status" value="1"/>
</dbReference>
<evidence type="ECO:0000259" key="8">
    <source>
        <dbReference type="PROSITE" id="PS51462"/>
    </source>
</evidence>
<dbReference type="Proteomes" id="UP000182715">
    <property type="component" value="Unassembled WGS sequence"/>
</dbReference>
<protein>
    <recommendedName>
        <fullName evidence="4">GDP-mannose pyrophosphatase</fullName>
    </recommendedName>
    <alternativeName>
        <fullName evidence="6">GDP-mannose hydrolase</fullName>
    </alternativeName>
    <alternativeName>
        <fullName evidence="7">GDPMK</fullName>
    </alternativeName>
</protein>
<dbReference type="CDD" id="cd03424">
    <property type="entry name" value="NUDIX_ADPRase_Nudt5_UGPPase_Nudt14"/>
    <property type="match status" value="1"/>
</dbReference>
<evidence type="ECO:0000313" key="10">
    <source>
        <dbReference type="Proteomes" id="UP000182715"/>
    </source>
</evidence>
<evidence type="ECO:0000256" key="1">
    <source>
        <dbReference type="ARBA" id="ARBA00000847"/>
    </source>
</evidence>
<organism evidence="9 10">
    <name type="scientific">Neisseria meningitidis serogroup B</name>
    <dbReference type="NCBI Taxonomy" id="491"/>
    <lineage>
        <taxon>Bacteria</taxon>
        <taxon>Pseudomonadati</taxon>
        <taxon>Pseudomonadota</taxon>
        <taxon>Betaproteobacteria</taxon>
        <taxon>Neisseriales</taxon>
        <taxon>Neisseriaceae</taxon>
        <taxon>Neisseria</taxon>
    </lineage>
</organism>
<dbReference type="AlphaFoldDB" id="A0A0H5QX49"/>
<dbReference type="Pfam" id="PF00293">
    <property type="entry name" value="NUDIX"/>
    <property type="match status" value="1"/>
</dbReference>
<evidence type="ECO:0000256" key="3">
    <source>
        <dbReference type="ARBA" id="ARBA00007275"/>
    </source>
</evidence>